<keyword evidence="4" id="KW-1185">Reference proteome</keyword>
<evidence type="ECO:0000256" key="2">
    <source>
        <dbReference type="SAM" id="MobiDB-lite"/>
    </source>
</evidence>
<feature type="region of interest" description="Disordered" evidence="2">
    <location>
        <begin position="173"/>
        <end position="198"/>
    </location>
</feature>
<evidence type="ECO:0000256" key="1">
    <source>
        <dbReference type="SAM" id="Coils"/>
    </source>
</evidence>
<name>A0A813HHM5_POLGL</name>
<dbReference type="OrthoDB" id="426493at2759"/>
<dbReference type="AlphaFoldDB" id="A0A813HHM5"/>
<feature type="coiled-coil region" evidence="1">
    <location>
        <begin position="27"/>
        <end position="110"/>
    </location>
</feature>
<dbReference type="EMBL" id="CAJNNV010031705">
    <property type="protein sequence ID" value="CAE8637511.1"/>
    <property type="molecule type" value="Genomic_DNA"/>
</dbReference>
<sequence>ADFATQRVVNRSSPEDHQARSTDSQDVLSLKAVLDETRAVADEAQQNVVRLAQDLAEQRLHSEAVEASVNKAARNSNCDPPVAARLSELSEGISREVERAERRLTELLLAKVQGAESVFQVGISNVKSSLGQAEVNISRLGQDLYRSEDAAASLERRLEKRLAVQEEALAALGRSRPGSSGDHISATNASTELGDSDSVSEAVMHTSASMLGSEVHVALASCVVGELDAELRVELAERLNGVIADMRKEVASKVSAAEANLRAELQGPRTAEQLDAPWQPLISDELKERLEVLVQQVTWLCFGSHL</sequence>
<feature type="non-terminal residue" evidence="3">
    <location>
        <position position="306"/>
    </location>
</feature>
<accession>A0A813HHM5</accession>
<reference evidence="3" key="1">
    <citation type="submission" date="2021-02" db="EMBL/GenBank/DDBJ databases">
        <authorList>
            <person name="Dougan E. K."/>
            <person name="Rhodes N."/>
            <person name="Thang M."/>
            <person name="Chan C."/>
        </authorList>
    </citation>
    <scope>NUCLEOTIDE SEQUENCE</scope>
</reference>
<protein>
    <submittedName>
        <fullName evidence="3">Uncharacterized protein</fullName>
    </submittedName>
</protein>
<comment type="caution">
    <text evidence="3">The sequence shown here is derived from an EMBL/GenBank/DDBJ whole genome shotgun (WGS) entry which is preliminary data.</text>
</comment>
<evidence type="ECO:0000313" key="4">
    <source>
        <dbReference type="Proteomes" id="UP000654075"/>
    </source>
</evidence>
<organism evidence="3 4">
    <name type="scientific">Polarella glacialis</name>
    <name type="common">Dinoflagellate</name>
    <dbReference type="NCBI Taxonomy" id="89957"/>
    <lineage>
        <taxon>Eukaryota</taxon>
        <taxon>Sar</taxon>
        <taxon>Alveolata</taxon>
        <taxon>Dinophyceae</taxon>
        <taxon>Suessiales</taxon>
        <taxon>Suessiaceae</taxon>
        <taxon>Polarella</taxon>
    </lineage>
</organism>
<keyword evidence="1" id="KW-0175">Coiled coil</keyword>
<gene>
    <name evidence="3" type="ORF">PGLA1383_LOCUS52857</name>
</gene>
<feature type="compositionally biased region" description="Polar residues" evidence="2">
    <location>
        <begin position="185"/>
        <end position="198"/>
    </location>
</feature>
<proteinExistence type="predicted"/>
<dbReference type="Proteomes" id="UP000654075">
    <property type="component" value="Unassembled WGS sequence"/>
</dbReference>
<evidence type="ECO:0000313" key="3">
    <source>
        <dbReference type="EMBL" id="CAE8637511.1"/>
    </source>
</evidence>
<feature type="region of interest" description="Disordered" evidence="2">
    <location>
        <begin position="1"/>
        <end position="25"/>
    </location>
</feature>